<dbReference type="Pfam" id="PF00015">
    <property type="entry name" value="MCPsignal"/>
    <property type="match status" value="1"/>
</dbReference>
<keyword evidence="3" id="KW-1133">Transmembrane helix</keyword>
<dbReference type="Proteomes" id="UP000092714">
    <property type="component" value="Unassembled WGS sequence"/>
</dbReference>
<dbReference type="SUPFAM" id="SSF58104">
    <property type="entry name" value="Methyl-accepting chemotaxis protein (MCP) signaling domain"/>
    <property type="match status" value="1"/>
</dbReference>
<evidence type="ECO:0000313" key="6">
    <source>
        <dbReference type="Proteomes" id="UP000092714"/>
    </source>
</evidence>
<name>A0A174VNE7_9CLOT</name>
<comment type="caution">
    <text evidence="5">The sequence shown here is derived from an EMBL/GenBank/DDBJ whole genome shotgun (WGS) entry which is preliminary data.</text>
</comment>
<dbReference type="eggNOG" id="COG0840">
    <property type="taxonomic scope" value="Bacteria"/>
</dbReference>
<keyword evidence="6" id="KW-1185">Reference proteome</keyword>
<evidence type="ECO:0000256" key="3">
    <source>
        <dbReference type="SAM" id="Phobius"/>
    </source>
</evidence>
<evidence type="ECO:0000259" key="4">
    <source>
        <dbReference type="PROSITE" id="PS50111"/>
    </source>
</evidence>
<dbReference type="InterPro" id="IPR004089">
    <property type="entry name" value="MCPsignal_dom"/>
</dbReference>
<gene>
    <name evidence="5" type="ORF">CP373A1_07320</name>
</gene>
<keyword evidence="3" id="KW-0812">Transmembrane</keyword>
<dbReference type="SMART" id="SM00283">
    <property type="entry name" value="MA"/>
    <property type="match status" value="1"/>
</dbReference>
<dbReference type="OrthoDB" id="597657at2"/>
<proteinExistence type="predicted"/>
<evidence type="ECO:0000256" key="1">
    <source>
        <dbReference type="ARBA" id="ARBA00023224"/>
    </source>
</evidence>
<dbReference type="PROSITE" id="PS50111">
    <property type="entry name" value="CHEMOTAXIS_TRANSDUC_2"/>
    <property type="match status" value="1"/>
</dbReference>
<feature type="transmembrane region" description="Helical" evidence="3">
    <location>
        <begin position="70"/>
        <end position="91"/>
    </location>
</feature>
<keyword evidence="3" id="KW-0472">Membrane</keyword>
<reference evidence="5 6" key="1">
    <citation type="submission" date="2016-06" db="EMBL/GenBank/DDBJ databases">
        <authorList>
            <person name="Kjaerup R.B."/>
            <person name="Dalgaard T.S."/>
            <person name="Juul-Madsen H.R."/>
        </authorList>
    </citation>
    <scope>NUCLEOTIDE SEQUENCE [LARGE SCALE GENOMIC DNA]</scope>
    <source>
        <strain evidence="5 6">373-A1</strain>
    </source>
</reference>
<dbReference type="PANTHER" id="PTHR32089:SF112">
    <property type="entry name" value="LYSOZYME-LIKE PROTEIN-RELATED"/>
    <property type="match status" value="1"/>
</dbReference>
<protein>
    <recommendedName>
        <fullName evidence="4">Methyl-accepting transducer domain-containing protein</fullName>
    </recommendedName>
</protein>
<dbReference type="RefSeq" id="WP_055184323.1">
    <property type="nucleotide sequence ID" value="NZ_CABHIH010000001.1"/>
</dbReference>
<evidence type="ECO:0000313" key="5">
    <source>
        <dbReference type="EMBL" id="OBY11298.1"/>
    </source>
</evidence>
<dbReference type="GO" id="GO:0016020">
    <property type="term" value="C:membrane"/>
    <property type="evidence" value="ECO:0007669"/>
    <property type="project" value="InterPro"/>
</dbReference>
<dbReference type="EMBL" id="MAPZ01000016">
    <property type="protein sequence ID" value="OBY11298.1"/>
    <property type="molecule type" value="Genomic_DNA"/>
</dbReference>
<dbReference type="GO" id="GO:0007165">
    <property type="term" value="P:signal transduction"/>
    <property type="evidence" value="ECO:0007669"/>
    <property type="project" value="UniProtKB-KW"/>
</dbReference>
<sequence>MRLNANFDSKKSFKYNTTRTTILIVSFVALGIVGFSRIISGIIISNKLKEIVFLDEVERVTSSINSSLNLILGILLIFSIVAIVVAAMYSWKFYGKTARLLNGLRLHIEYLTNGVYHYKIKEKYFNREDEIGAICRALDIMQKSTIGMIKELKESTYSMNNQSLALTSVSSELKDNTSNISLSINNIVKSISNESSNIEGMIEKINNLTRMVKEVARDIKTVSNMTLTVDNNAVESNADLKELTNSLKGFNNIFMTFLNTLEAMNDNIKKVNDITELINNVAEQTNLLALNAAIEAARAGESGRGFTVVADEIRKLSEKTKESSVSINQLINNVLINSKNLVESTSIMKVELDKQWVGVEKSIKSFANISEYVATMTPKMGNLANSSNMIYKSSKIIMEQIQKLSLVNQQIFSSAEEIAVSSESTKEYSNHLAEYAKELEKNADNTAVYVNKFELDGPAEED</sequence>
<dbReference type="Gene3D" id="6.10.340.10">
    <property type="match status" value="1"/>
</dbReference>
<dbReference type="Gene3D" id="1.10.287.950">
    <property type="entry name" value="Methyl-accepting chemotaxis protein"/>
    <property type="match status" value="1"/>
</dbReference>
<accession>A0A174VNE7</accession>
<dbReference type="PANTHER" id="PTHR32089">
    <property type="entry name" value="METHYL-ACCEPTING CHEMOTAXIS PROTEIN MCPB"/>
    <property type="match status" value="1"/>
</dbReference>
<feature type="transmembrane region" description="Helical" evidence="3">
    <location>
        <begin position="21"/>
        <end position="44"/>
    </location>
</feature>
<evidence type="ECO:0000256" key="2">
    <source>
        <dbReference type="PROSITE-ProRule" id="PRU00284"/>
    </source>
</evidence>
<dbReference type="AlphaFoldDB" id="A0A174VNE7"/>
<organism evidence="5 6">
    <name type="scientific">Clostridium paraputrificum</name>
    <dbReference type="NCBI Taxonomy" id="29363"/>
    <lineage>
        <taxon>Bacteria</taxon>
        <taxon>Bacillati</taxon>
        <taxon>Bacillota</taxon>
        <taxon>Clostridia</taxon>
        <taxon>Eubacteriales</taxon>
        <taxon>Clostridiaceae</taxon>
        <taxon>Clostridium</taxon>
    </lineage>
</organism>
<keyword evidence="1 2" id="KW-0807">Transducer</keyword>
<feature type="domain" description="Methyl-accepting transducer" evidence="4">
    <location>
        <begin position="169"/>
        <end position="426"/>
    </location>
</feature>